<dbReference type="InParanoid" id="A0A2J7QZ63"/>
<dbReference type="PANTHER" id="PTHR47326">
    <property type="entry name" value="TRANSPOSABLE ELEMENT TC3 TRANSPOSASE-LIKE PROTEIN"/>
    <property type="match status" value="1"/>
</dbReference>
<comment type="caution">
    <text evidence="1">The sequence shown here is derived from an EMBL/GenBank/DDBJ whole genome shotgun (WGS) entry which is preliminary data.</text>
</comment>
<sequence length="331" mass="37934">MEWSGAQRAFVVETFLKNSVCDRHSTSLQHSFWLGRRDRNPTRNIILRWVASFRATGSTLKKKSHGRRTPANVVSVRQSVVQSPQRSARKHAAALRSSDATVKRILHLDLKFHPYKMAIVQELHAGDWENRVNSCQRAVLTSDEAHFHLSGCVDKQNFRYWNCAKDLFTARETVWCVVAEFGVWGPYLFEKDGRAVTVTSAHYVARLNELAVDAEEIWFQQDGATAHTARLTMDLLRGLFPGHIISHRGDIPWPARSPGLAPCDFFLWGHLKAKVYKHRPHTLDELKTAIREEIAAIPPDMTARVKNDFRKRLDVCIRNQGRHMDAIVFHK</sequence>
<keyword evidence="2" id="KW-1185">Reference proteome</keyword>
<dbReference type="GO" id="GO:0003676">
    <property type="term" value="F:nucleic acid binding"/>
    <property type="evidence" value="ECO:0007669"/>
    <property type="project" value="InterPro"/>
</dbReference>
<evidence type="ECO:0000313" key="1">
    <source>
        <dbReference type="EMBL" id="PNF33873.1"/>
    </source>
</evidence>
<evidence type="ECO:0000313" key="2">
    <source>
        <dbReference type="Proteomes" id="UP000235965"/>
    </source>
</evidence>
<dbReference type="Gene3D" id="3.30.420.10">
    <property type="entry name" value="Ribonuclease H-like superfamily/Ribonuclease H"/>
    <property type="match status" value="1"/>
</dbReference>
<dbReference type="InterPro" id="IPR036397">
    <property type="entry name" value="RNaseH_sf"/>
</dbReference>
<protein>
    <submittedName>
        <fullName evidence="1">Uncharacterized protein</fullName>
    </submittedName>
</protein>
<accession>A0A2J7QZ63</accession>
<dbReference type="Proteomes" id="UP000235965">
    <property type="component" value="Unassembled WGS sequence"/>
</dbReference>
<dbReference type="EMBL" id="NEVH01009073">
    <property type="protein sequence ID" value="PNF33873.1"/>
    <property type="molecule type" value="Genomic_DNA"/>
</dbReference>
<gene>
    <name evidence="1" type="ORF">B7P43_G06732</name>
</gene>
<proteinExistence type="predicted"/>
<dbReference type="AlphaFoldDB" id="A0A2J7QZ63"/>
<dbReference type="PANTHER" id="PTHR47326:SF1">
    <property type="entry name" value="HTH PSQ-TYPE DOMAIN-CONTAINING PROTEIN"/>
    <property type="match status" value="1"/>
</dbReference>
<dbReference type="STRING" id="105785.A0A2J7QZ63"/>
<name>A0A2J7QZ63_9NEOP</name>
<dbReference type="OrthoDB" id="8187225at2759"/>
<organism evidence="1 2">
    <name type="scientific">Cryptotermes secundus</name>
    <dbReference type="NCBI Taxonomy" id="105785"/>
    <lineage>
        <taxon>Eukaryota</taxon>
        <taxon>Metazoa</taxon>
        <taxon>Ecdysozoa</taxon>
        <taxon>Arthropoda</taxon>
        <taxon>Hexapoda</taxon>
        <taxon>Insecta</taxon>
        <taxon>Pterygota</taxon>
        <taxon>Neoptera</taxon>
        <taxon>Polyneoptera</taxon>
        <taxon>Dictyoptera</taxon>
        <taxon>Blattodea</taxon>
        <taxon>Blattoidea</taxon>
        <taxon>Termitoidae</taxon>
        <taxon>Kalotermitidae</taxon>
        <taxon>Cryptotermitinae</taxon>
        <taxon>Cryptotermes</taxon>
    </lineage>
</organism>
<reference evidence="1 2" key="1">
    <citation type="submission" date="2017-12" db="EMBL/GenBank/DDBJ databases">
        <title>Hemimetabolous genomes reveal molecular basis of termite eusociality.</title>
        <authorList>
            <person name="Harrison M.C."/>
            <person name="Jongepier E."/>
            <person name="Robertson H.M."/>
            <person name="Arning N."/>
            <person name="Bitard-Feildel T."/>
            <person name="Chao H."/>
            <person name="Childers C.P."/>
            <person name="Dinh H."/>
            <person name="Doddapaneni H."/>
            <person name="Dugan S."/>
            <person name="Gowin J."/>
            <person name="Greiner C."/>
            <person name="Han Y."/>
            <person name="Hu H."/>
            <person name="Hughes D.S.T."/>
            <person name="Huylmans A.-K."/>
            <person name="Kemena C."/>
            <person name="Kremer L.P.M."/>
            <person name="Lee S.L."/>
            <person name="Lopez-Ezquerra A."/>
            <person name="Mallet L."/>
            <person name="Monroy-Kuhn J.M."/>
            <person name="Moser A."/>
            <person name="Murali S.C."/>
            <person name="Muzny D.M."/>
            <person name="Otani S."/>
            <person name="Piulachs M.-D."/>
            <person name="Poelchau M."/>
            <person name="Qu J."/>
            <person name="Schaub F."/>
            <person name="Wada-Katsumata A."/>
            <person name="Worley K.C."/>
            <person name="Xie Q."/>
            <person name="Ylla G."/>
            <person name="Poulsen M."/>
            <person name="Gibbs R.A."/>
            <person name="Schal C."/>
            <person name="Richards S."/>
            <person name="Belles X."/>
            <person name="Korb J."/>
            <person name="Bornberg-Bauer E."/>
        </authorList>
    </citation>
    <scope>NUCLEOTIDE SEQUENCE [LARGE SCALE GENOMIC DNA]</scope>
    <source>
        <tissue evidence="1">Whole body</tissue>
    </source>
</reference>